<gene>
    <name evidence="4" type="primary">algQ</name>
    <name evidence="4" type="ORF">ALFOR1_70069</name>
</gene>
<dbReference type="PIRSF" id="PIRSF016548">
    <property type="entry name" value="Rsd_AlgQ"/>
    <property type="match status" value="1"/>
</dbReference>
<dbReference type="InterPro" id="IPR007448">
    <property type="entry name" value="Sigma70_reg_Rsd_AlgQ"/>
</dbReference>
<dbReference type="NCBIfam" id="NF008723">
    <property type="entry name" value="PRK11718.1"/>
    <property type="match status" value="1"/>
</dbReference>
<name>A0A6T9Y7Y3_ALTMA</name>
<evidence type="ECO:0000256" key="3">
    <source>
        <dbReference type="RuleBase" id="RU004409"/>
    </source>
</evidence>
<proteinExistence type="inferred from homology"/>
<accession>A0A6T9Y7Y3</accession>
<dbReference type="InterPro" id="IPR038309">
    <property type="entry name" value="Rsd/AlgQ_sf"/>
</dbReference>
<dbReference type="AlphaFoldDB" id="A0A6T9Y7Y3"/>
<dbReference type="Proteomes" id="UP000509458">
    <property type="component" value="Chromosome"/>
</dbReference>
<evidence type="ECO:0000313" key="5">
    <source>
        <dbReference type="Proteomes" id="UP000509458"/>
    </source>
</evidence>
<sequence>MSLVHGVILKLIVAKRVAHTMLQQLESVKSKWGGKSQVIDRWLLDRQALLVSYCELAGINNHSECLPDADEIANFCGALLDYLSAGHFEVFDILVESDSEGIKLRDKLYPRLTKTTDAALEFNDTFAQAVTPEQAAGFDSALAKLGETLEERFALEDELIAHVHTNKRDPEVAL</sequence>
<dbReference type="GO" id="GO:0006355">
    <property type="term" value="P:regulation of DNA-templated transcription"/>
    <property type="evidence" value="ECO:0007669"/>
    <property type="project" value="InterPro"/>
</dbReference>
<dbReference type="Gene3D" id="1.20.120.1370">
    <property type="entry name" value="Regulator of RNA polymerase sigma(70) subunit, domain 4"/>
    <property type="match status" value="1"/>
</dbReference>
<keyword evidence="2 3" id="KW-0804">Transcription</keyword>
<dbReference type="Pfam" id="PF04353">
    <property type="entry name" value="Rsd_AlgQ"/>
    <property type="match status" value="1"/>
</dbReference>
<protein>
    <submittedName>
        <fullName evidence="4">Transcriptional regulatory protein AlgQ</fullName>
    </submittedName>
</protein>
<keyword evidence="1 3" id="KW-0805">Transcription regulation</keyword>
<dbReference type="EMBL" id="LR812090">
    <property type="protein sequence ID" value="CAB9495703.1"/>
    <property type="molecule type" value="Genomic_DNA"/>
</dbReference>
<evidence type="ECO:0000256" key="1">
    <source>
        <dbReference type="ARBA" id="ARBA00023015"/>
    </source>
</evidence>
<evidence type="ECO:0000313" key="4">
    <source>
        <dbReference type="EMBL" id="CAB9495703.1"/>
    </source>
</evidence>
<organism evidence="4 5">
    <name type="scientific">Alteromonas macleodii</name>
    <name type="common">Pseudoalteromonas macleodii</name>
    <dbReference type="NCBI Taxonomy" id="28108"/>
    <lineage>
        <taxon>Bacteria</taxon>
        <taxon>Pseudomonadati</taxon>
        <taxon>Pseudomonadota</taxon>
        <taxon>Gammaproteobacteria</taxon>
        <taxon>Alteromonadales</taxon>
        <taxon>Alteromonadaceae</taxon>
        <taxon>Alteromonas/Salinimonas group</taxon>
        <taxon>Alteromonas</taxon>
    </lineage>
</organism>
<comment type="similarity">
    <text evidence="3">Belongs to the Rsd/AlgQ family.</text>
</comment>
<reference evidence="4 5" key="1">
    <citation type="submission" date="2020-06" db="EMBL/GenBank/DDBJ databases">
        <authorList>
            <person name="Duchaud E."/>
        </authorList>
    </citation>
    <scope>NUCLEOTIDE SEQUENCE [LARGE SCALE GENOMIC DNA]</scope>
    <source>
        <strain evidence="4">Alteromonas fortis</strain>
    </source>
</reference>
<evidence type="ECO:0000256" key="2">
    <source>
        <dbReference type="ARBA" id="ARBA00023163"/>
    </source>
</evidence>